<evidence type="ECO:0000313" key="4">
    <source>
        <dbReference type="Proteomes" id="UP001596065"/>
    </source>
</evidence>
<gene>
    <name evidence="3" type="ORF">ACFP3J_18935</name>
</gene>
<feature type="transmembrane region" description="Helical" evidence="2">
    <location>
        <begin position="39"/>
        <end position="57"/>
    </location>
</feature>
<sequence length="150" mass="14823">MQNIRIKPPSPDDTGASPDDTGTDTDGTRPGPGRGPAPLLAGAVAAAVTAGALLALIDSGSPLRAPCTLFFLLAAPAGAIAAALRGPDPLGRAVTAVAGAIAVDLLVAQCMLAADRWSAGGGVVVVTGFSLLVLLVALVRGRGCERGRYD</sequence>
<keyword evidence="4" id="KW-1185">Reference proteome</keyword>
<keyword evidence="2" id="KW-0812">Transmembrane</keyword>
<keyword evidence="2" id="KW-0472">Membrane</keyword>
<accession>A0ABW0WJM7</accession>
<feature type="region of interest" description="Disordered" evidence="1">
    <location>
        <begin position="1"/>
        <end position="36"/>
    </location>
</feature>
<feature type="compositionally biased region" description="Low complexity" evidence="1">
    <location>
        <begin position="12"/>
        <end position="36"/>
    </location>
</feature>
<dbReference type="EMBL" id="JBHSOE010000030">
    <property type="protein sequence ID" value="MFC5657557.1"/>
    <property type="molecule type" value="Genomic_DNA"/>
</dbReference>
<evidence type="ECO:0008006" key="5">
    <source>
        <dbReference type="Google" id="ProtNLM"/>
    </source>
</evidence>
<keyword evidence="2" id="KW-1133">Transmembrane helix</keyword>
<comment type="caution">
    <text evidence="3">The sequence shown here is derived from an EMBL/GenBank/DDBJ whole genome shotgun (WGS) entry which is preliminary data.</text>
</comment>
<evidence type="ECO:0000256" key="1">
    <source>
        <dbReference type="SAM" id="MobiDB-lite"/>
    </source>
</evidence>
<dbReference type="RefSeq" id="WP_344350299.1">
    <property type="nucleotide sequence ID" value="NZ_BAAASM010000036.1"/>
</dbReference>
<feature type="transmembrane region" description="Helical" evidence="2">
    <location>
        <begin position="96"/>
        <end position="114"/>
    </location>
</feature>
<protein>
    <recommendedName>
        <fullName evidence="5">Integral membrane protein</fullName>
    </recommendedName>
</protein>
<reference evidence="4" key="1">
    <citation type="journal article" date="2019" name="Int. J. Syst. Evol. Microbiol.">
        <title>The Global Catalogue of Microorganisms (GCM) 10K type strain sequencing project: providing services to taxonomists for standard genome sequencing and annotation.</title>
        <authorList>
            <consortium name="The Broad Institute Genomics Platform"/>
            <consortium name="The Broad Institute Genome Sequencing Center for Infectious Disease"/>
            <person name="Wu L."/>
            <person name="Ma J."/>
        </authorList>
    </citation>
    <scope>NUCLEOTIDE SEQUENCE [LARGE SCALE GENOMIC DNA]</scope>
    <source>
        <strain evidence="4">KCTC 5701</strain>
    </source>
</reference>
<feature type="transmembrane region" description="Helical" evidence="2">
    <location>
        <begin position="120"/>
        <end position="139"/>
    </location>
</feature>
<dbReference type="Proteomes" id="UP001596065">
    <property type="component" value="Unassembled WGS sequence"/>
</dbReference>
<evidence type="ECO:0000256" key="2">
    <source>
        <dbReference type="SAM" id="Phobius"/>
    </source>
</evidence>
<proteinExistence type="predicted"/>
<organism evidence="3 4">
    <name type="scientific">Streptomyces nogalater</name>
    <dbReference type="NCBI Taxonomy" id="38314"/>
    <lineage>
        <taxon>Bacteria</taxon>
        <taxon>Bacillati</taxon>
        <taxon>Actinomycetota</taxon>
        <taxon>Actinomycetes</taxon>
        <taxon>Kitasatosporales</taxon>
        <taxon>Streptomycetaceae</taxon>
        <taxon>Streptomyces</taxon>
    </lineage>
</organism>
<feature type="transmembrane region" description="Helical" evidence="2">
    <location>
        <begin position="63"/>
        <end position="84"/>
    </location>
</feature>
<name>A0ABW0WJM7_STRNO</name>
<evidence type="ECO:0000313" key="3">
    <source>
        <dbReference type="EMBL" id="MFC5657557.1"/>
    </source>
</evidence>